<evidence type="ECO:0000313" key="3">
    <source>
        <dbReference type="Proteomes" id="UP001189429"/>
    </source>
</evidence>
<evidence type="ECO:0000256" key="1">
    <source>
        <dbReference type="SAM" id="MobiDB-lite"/>
    </source>
</evidence>
<dbReference type="Proteomes" id="UP001189429">
    <property type="component" value="Unassembled WGS sequence"/>
</dbReference>
<protein>
    <submittedName>
        <fullName evidence="2">Uncharacterized protein</fullName>
    </submittedName>
</protein>
<reference evidence="2" key="1">
    <citation type="submission" date="2023-10" db="EMBL/GenBank/DDBJ databases">
        <authorList>
            <person name="Chen Y."/>
            <person name="Shah S."/>
            <person name="Dougan E. K."/>
            <person name="Thang M."/>
            <person name="Chan C."/>
        </authorList>
    </citation>
    <scope>NUCLEOTIDE SEQUENCE [LARGE SCALE GENOMIC DNA]</scope>
</reference>
<comment type="caution">
    <text evidence="2">The sequence shown here is derived from an EMBL/GenBank/DDBJ whole genome shotgun (WGS) entry which is preliminary data.</text>
</comment>
<feature type="compositionally biased region" description="Basic and acidic residues" evidence="1">
    <location>
        <begin position="8"/>
        <end position="18"/>
    </location>
</feature>
<feature type="region of interest" description="Disordered" evidence="1">
    <location>
        <begin position="387"/>
        <end position="407"/>
    </location>
</feature>
<accession>A0ABN9SGB6</accession>
<sequence length="407" mass="43933">MVSGVGKQESEKQKEVLPERVIGGAHRERGAIRIRGASPWPVPATSSSAEAAPPPSAEEFVRRWGLDEKAALLLEKLPREVSAIVLGRFSAHGTKVATAPIQGCRQHERTDAQSDGLRWRRTEDAQRSVQARGWEFASTVNHLLAIQATIAGTVVELEHGLAVARDGNVWGRLLGFVLSVWIQKQGVDEEAAAYLRGVHEAWGAAEARAKEHPAGLPGPPVSNRPEQWAEGDRRVFLKEILGGIATLRFFHLRLSYCDRQIGPENRDAAPDLRVQLRVHQRADNGQEQETEQNSVLDAFQCIAEAALDAAGGASRLAVAPAAEAARGAAEDVDAFVQRCGLEDQPAAEFLRGLLPEVRAVILADFDPGGTKDGNVFGRLQGFARSLEGSRKRGGLSAPGSKRPRTGP</sequence>
<evidence type="ECO:0000313" key="2">
    <source>
        <dbReference type="EMBL" id="CAK0830466.1"/>
    </source>
</evidence>
<feature type="region of interest" description="Disordered" evidence="1">
    <location>
        <begin position="1"/>
        <end position="55"/>
    </location>
</feature>
<gene>
    <name evidence="2" type="ORF">PCOR1329_LOCUS29110</name>
</gene>
<keyword evidence="3" id="KW-1185">Reference proteome</keyword>
<name>A0ABN9SGB6_9DINO</name>
<proteinExistence type="predicted"/>
<dbReference type="EMBL" id="CAUYUJ010010890">
    <property type="protein sequence ID" value="CAK0830466.1"/>
    <property type="molecule type" value="Genomic_DNA"/>
</dbReference>
<organism evidence="2 3">
    <name type="scientific">Prorocentrum cordatum</name>
    <dbReference type="NCBI Taxonomy" id="2364126"/>
    <lineage>
        <taxon>Eukaryota</taxon>
        <taxon>Sar</taxon>
        <taxon>Alveolata</taxon>
        <taxon>Dinophyceae</taxon>
        <taxon>Prorocentrales</taxon>
        <taxon>Prorocentraceae</taxon>
        <taxon>Prorocentrum</taxon>
    </lineage>
</organism>